<dbReference type="SUPFAM" id="SSF53098">
    <property type="entry name" value="Ribonuclease H-like"/>
    <property type="match status" value="1"/>
</dbReference>
<evidence type="ECO:0008006" key="6">
    <source>
        <dbReference type="Google" id="ProtNLM"/>
    </source>
</evidence>
<dbReference type="PANTHER" id="PTHR31325">
    <property type="entry name" value="OS01G0798800 PROTEIN-RELATED"/>
    <property type="match status" value="1"/>
</dbReference>
<keyword evidence="1" id="KW-0472">Membrane</keyword>
<sequence length="816" mass="93746">MAALAARGGAVRDSEEVEVLACRKALEFAIDAGFTEIVLEGDNALVMKMITQAQPDLSRLGLIYEDIWCLAAGFRSISYNCIRRSANGVAHSLARFARLLDNEIVWLEEDPPPAVDAFNKLVLLLWVAYQLAGWFATVSLSIISNHFAPDTKDPKFSIAAFWAPFFLLHLAGPDTITAYSLEDNALWRRQALTLVGQVGVTIFIIFRAWANELLNFLAVVMLIPGLIKIGERIWVLRSGSSENFKATTLRRPDPGPNYARFMEEYQSKKDEGLDVTLDTLIEARFVSDISLPMQKNCKIPDAAILQRAYIMFQTFKQLFSDLILSIQDIKNSQSYFQKVSFEEAFKVIEVELGFMYDVFYTKAFLVYSLRPGCFLRLTSFCSTLVVLLVFSTVGDNKQLYTIGDRVITYVLLCGAISLEIYSVLIMLTSDWSMHWLSKHENAMVDLLYRAISVISSIPFLARKKRWRNKMGQYNLIKYCMECKPARCGLIQRFLFHHEMLEKNRYQEFKEVSQDLKKLIFQHLLEKSRSAKDLKPCTELCACRGDRVLKKSKCSDCIRKEESKKHHEKVLKYSKCSNCIRKEESKIFHETVEEESDHVDKDAKCLNEINRKYRNILQESVEVEFDQSILQWHIATSLCYNVDQNTHQNTSCQNHREASKLLSDYMLYLQVMRPIMLPNGIEQIRVQDTLAEAKIFFEERKSVSDEIQASKKLLVVNTDIPPSVVKGDRSKSVLFDGCRLAKSLQCLEIDKKWELVSDVWIEMMCYAATKCRWNHHAQQLCRGGEFFTHVWLLMAHLGITEQFQISKGHARAMLVIQ</sequence>
<keyword evidence="1" id="KW-1133">Transmembrane helix</keyword>
<dbReference type="InterPro" id="IPR025315">
    <property type="entry name" value="DUF4220"/>
</dbReference>
<organism evidence="4 5">
    <name type="scientific">Quercus lobata</name>
    <name type="common">Valley oak</name>
    <dbReference type="NCBI Taxonomy" id="97700"/>
    <lineage>
        <taxon>Eukaryota</taxon>
        <taxon>Viridiplantae</taxon>
        <taxon>Streptophyta</taxon>
        <taxon>Embryophyta</taxon>
        <taxon>Tracheophyta</taxon>
        <taxon>Spermatophyta</taxon>
        <taxon>Magnoliopsida</taxon>
        <taxon>eudicotyledons</taxon>
        <taxon>Gunneridae</taxon>
        <taxon>Pentapetalae</taxon>
        <taxon>rosids</taxon>
        <taxon>fabids</taxon>
        <taxon>Fagales</taxon>
        <taxon>Fagaceae</taxon>
        <taxon>Quercus</taxon>
    </lineage>
</organism>
<dbReference type="Pfam" id="PF13968">
    <property type="entry name" value="DUF4220"/>
    <property type="match status" value="1"/>
</dbReference>
<keyword evidence="5" id="KW-1185">Reference proteome</keyword>
<dbReference type="CDD" id="cd06222">
    <property type="entry name" value="RNase_H_like"/>
    <property type="match status" value="1"/>
</dbReference>
<name>A0A7N2LMP2_QUELO</name>
<feature type="transmembrane region" description="Helical" evidence="1">
    <location>
        <begin position="406"/>
        <end position="426"/>
    </location>
</feature>
<evidence type="ECO:0000259" key="2">
    <source>
        <dbReference type="Pfam" id="PF13456"/>
    </source>
</evidence>
<keyword evidence="1" id="KW-0812">Transmembrane</keyword>
<dbReference type="EMBL" id="LRBV02000005">
    <property type="status" value="NOT_ANNOTATED_CDS"/>
    <property type="molecule type" value="Genomic_DNA"/>
</dbReference>
<feature type="transmembrane region" description="Helical" evidence="1">
    <location>
        <begin position="156"/>
        <end position="179"/>
    </location>
</feature>
<evidence type="ECO:0000256" key="1">
    <source>
        <dbReference type="SAM" id="Phobius"/>
    </source>
</evidence>
<dbReference type="EnsemblPlants" id="QL05p005727:mrna">
    <property type="protein sequence ID" value="QL05p005727:mrna"/>
    <property type="gene ID" value="QL05p005727"/>
</dbReference>
<reference evidence="4 5" key="1">
    <citation type="journal article" date="2016" name="G3 (Bethesda)">
        <title>First Draft Assembly and Annotation of the Genome of a California Endemic Oak Quercus lobata Nee (Fagaceae).</title>
        <authorList>
            <person name="Sork V.L."/>
            <person name="Fitz-Gibbon S.T."/>
            <person name="Puiu D."/>
            <person name="Crepeau M."/>
            <person name="Gugger P.F."/>
            <person name="Sherman R."/>
            <person name="Stevens K."/>
            <person name="Langley C.H."/>
            <person name="Pellegrini M."/>
            <person name="Salzberg S.L."/>
        </authorList>
    </citation>
    <scope>NUCLEOTIDE SEQUENCE [LARGE SCALE GENOMIC DNA]</scope>
    <source>
        <strain evidence="4 5">cv. SW786</strain>
    </source>
</reference>
<dbReference type="Proteomes" id="UP000594261">
    <property type="component" value="Chromosome 5"/>
</dbReference>
<dbReference type="Pfam" id="PF13456">
    <property type="entry name" value="RVT_3"/>
    <property type="match status" value="1"/>
</dbReference>
<dbReference type="InterPro" id="IPR002156">
    <property type="entry name" value="RNaseH_domain"/>
</dbReference>
<evidence type="ECO:0000259" key="3">
    <source>
        <dbReference type="Pfam" id="PF13968"/>
    </source>
</evidence>
<dbReference type="InterPro" id="IPR036397">
    <property type="entry name" value="RNaseH_sf"/>
</dbReference>
<dbReference type="InParanoid" id="A0A7N2LMP2"/>
<feature type="domain" description="DUF4220" evidence="3">
    <location>
        <begin position="126"/>
        <end position="478"/>
    </location>
</feature>
<dbReference type="Pfam" id="PF04578">
    <property type="entry name" value="DUF594"/>
    <property type="match status" value="1"/>
</dbReference>
<dbReference type="Gene3D" id="3.30.420.10">
    <property type="entry name" value="Ribonuclease H-like superfamily/Ribonuclease H"/>
    <property type="match status" value="1"/>
</dbReference>
<feature type="transmembrane region" description="Helical" evidence="1">
    <location>
        <begin position="121"/>
        <end position="144"/>
    </location>
</feature>
<reference evidence="4" key="2">
    <citation type="submission" date="2021-01" db="UniProtKB">
        <authorList>
            <consortium name="EnsemblPlants"/>
        </authorList>
    </citation>
    <scope>IDENTIFICATION</scope>
</reference>
<protein>
    <recommendedName>
        <fullName evidence="6">DUF4220 domain-containing protein</fullName>
    </recommendedName>
</protein>
<feature type="transmembrane region" description="Helical" evidence="1">
    <location>
        <begin position="446"/>
        <end position="461"/>
    </location>
</feature>
<dbReference type="GO" id="GO:0004523">
    <property type="term" value="F:RNA-DNA hybrid ribonuclease activity"/>
    <property type="evidence" value="ECO:0007669"/>
    <property type="project" value="InterPro"/>
</dbReference>
<proteinExistence type="predicted"/>
<accession>A0A7N2LMP2</accession>
<feature type="transmembrane region" description="Helical" evidence="1">
    <location>
        <begin position="374"/>
        <end position="394"/>
    </location>
</feature>
<evidence type="ECO:0000313" key="4">
    <source>
        <dbReference type="EnsemblPlants" id="QL05p005727:mrna"/>
    </source>
</evidence>
<evidence type="ECO:0000313" key="5">
    <source>
        <dbReference type="Proteomes" id="UP000594261"/>
    </source>
</evidence>
<dbReference type="Gramene" id="QL05p005727:mrna">
    <property type="protein sequence ID" value="QL05p005727:mrna"/>
    <property type="gene ID" value="QL05p005727"/>
</dbReference>
<dbReference type="InterPro" id="IPR044730">
    <property type="entry name" value="RNase_H-like_dom_plant"/>
</dbReference>
<dbReference type="AlphaFoldDB" id="A0A7N2LMP2"/>
<dbReference type="InterPro" id="IPR012337">
    <property type="entry name" value="RNaseH-like_sf"/>
</dbReference>
<dbReference type="GO" id="GO:0003676">
    <property type="term" value="F:nucleic acid binding"/>
    <property type="evidence" value="ECO:0007669"/>
    <property type="project" value="InterPro"/>
</dbReference>
<feature type="transmembrane region" description="Helical" evidence="1">
    <location>
        <begin position="191"/>
        <end position="210"/>
    </location>
</feature>
<dbReference type="InterPro" id="IPR007658">
    <property type="entry name" value="DUF594"/>
</dbReference>
<feature type="domain" description="RNase H type-1" evidence="2">
    <location>
        <begin position="5"/>
        <end position="97"/>
    </location>
</feature>